<name>A0A392UPR4_9FABA</name>
<sequence>MLLSKHGRNNDVSSSCSSQPYDSPLWEALSKL</sequence>
<comment type="caution">
    <text evidence="2">The sequence shown here is derived from an EMBL/GenBank/DDBJ whole genome shotgun (WGS) entry which is preliminary data.</text>
</comment>
<dbReference type="Proteomes" id="UP000265520">
    <property type="component" value="Unassembled WGS sequence"/>
</dbReference>
<proteinExistence type="predicted"/>
<evidence type="ECO:0000313" key="3">
    <source>
        <dbReference type="Proteomes" id="UP000265520"/>
    </source>
</evidence>
<feature type="region of interest" description="Disordered" evidence="1">
    <location>
        <begin position="1"/>
        <end position="32"/>
    </location>
</feature>
<evidence type="ECO:0000313" key="2">
    <source>
        <dbReference type="EMBL" id="MCI74737.1"/>
    </source>
</evidence>
<dbReference type="EMBL" id="LXQA010866601">
    <property type="protein sequence ID" value="MCI74737.1"/>
    <property type="molecule type" value="Genomic_DNA"/>
</dbReference>
<evidence type="ECO:0000256" key="1">
    <source>
        <dbReference type="SAM" id="MobiDB-lite"/>
    </source>
</evidence>
<protein>
    <submittedName>
        <fullName evidence="2">Uncharacterized protein</fullName>
    </submittedName>
</protein>
<feature type="non-terminal residue" evidence="2">
    <location>
        <position position="32"/>
    </location>
</feature>
<accession>A0A392UPR4</accession>
<reference evidence="2 3" key="1">
    <citation type="journal article" date="2018" name="Front. Plant Sci.">
        <title>Red Clover (Trifolium pratense) and Zigzag Clover (T. medium) - A Picture of Genomic Similarities and Differences.</title>
        <authorList>
            <person name="Dluhosova J."/>
            <person name="Istvanek J."/>
            <person name="Nedelnik J."/>
            <person name="Repkova J."/>
        </authorList>
    </citation>
    <scope>NUCLEOTIDE SEQUENCE [LARGE SCALE GENOMIC DNA]</scope>
    <source>
        <strain evidence="3">cv. 10/8</strain>
        <tissue evidence="2">Leaf</tissue>
    </source>
</reference>
<dbReference type="AlphaFoldDB" id="A0A392UPR4"/>
<keyword evidence="3" id="KW-1185">Reference proteome</keyword>
<organism evidence="2 3">
    <name type="scientific">Trifolium medium</name>
    <dbReference type="NCBI Taxonomy" id="97028"/>
    <lineage>
        <taxon>Eukaryota</taxon>
        <taxon>Viridiplantae</taxon>
        <taxon>Streptophyta</taxon>
        <taxon>Embryophyta</taxon>
        <taxon>Tracheophyta</taxon>
        <taxon>Spermatophyta</taxon>
        <taxon>Magnoliopsida</taxon>
        <taxon>eudicotyledons</taxon>
        <taxon>Gunneridae</taxon>
        <taxon>Pentapetalae</taxon>
        <taxon>rosids</taxon>
        <taxon>fabids</taxon>
        <taxon>Fabales</taxon>
        <taxon>Fabaceae</taxon>
        <taxon>Papilionoideae</taxon>
        <taxon>50 kb inversion clade</taxon>
        <taxon>NPAAA clade</taxon>
        <taxon>Hologalegina</taxon>
        <taxon>IRL clade</taxon>
        <taxon>Trifolieae</taxon>
        <taxon>Trifolium</taxon>
    </lineage>
</organism>